<dbReference type="AlphaFoldDB" id="A0A0D7B112"/>
<evidence type="ECO:0000313" key="2">
    <source>
        <dbReference type="EMBL" id="KIY63900.1"/>
    </source>
</evidence>
<sequence length="162" mass="17936">MTSYNKQVYTAFDVNRDGGHPADDSDAVMGMKGILLATSNHNADLSSVRTQETVCLMNVRHMLLDGYRYVCHGHGGRLGFRGGPSRVVLGFRRAASSCTWRRLLLPKSISLRAMCVSCLLVLGCCQLSTRKNSCPTKKKMCAGFVMVAARVLPWLFFDEVTR</sequence>
<keyword evidence="1" id="KW-0812">Transmembrane</keyword>
<dbReference type="Proteomes" id="UP000054007">
    <property type="component" value="Unassembled WGS sequence"/>
</dbReference>
<keyword evidence="1" id="KW-0472">Membrane</keyword>
<accession>A0A0D7B112</accession>
<gene>
    <name evidence="2" type="ORF">CYLTODRAFT_425707</name>
</gene>
<keyword evidence="1" id="KW-1133">Transmembrane helix</keyword>
<organism evidence="2 3">
    <name type="scientific">Cylindrobasidium torrendii FP15055 ss-10</name>
    <dbReference type="NCBI Taxonomy" id="1314674"/>
    <lineage>
        <taxon>Eukaryota</taxon>
        <taxon>Fungi</taxon>
        <taxon>Dikarya</taxon>
        <taxon>Basidiomycota</taxon>
        <taxon>Agaricomycotina</taxon>
        <taxon>Agaricomycetes</taxon>
        <taxon>Agaricomycetidae</taxon>
        <taxon>Agaricales</taxon>
        <taxon>Marasmiineae</taxon>
        <taxon>Physalacriaceae</taxon>
        <taxon>Cylindrobasidium</taxon>
    </lineage>
</organism>
<evidence type="ECO:0000313" key="3">
    <source>
        <dbReference type="Proteomes" id="UP000054007"/>
    </source>
</evidence>
<protein>
    <submittedName>
        <fullName evidence="2">Uncharacterized protein</fullName>
    </submittedName>
</protein>
<name>A0A0D7B112_9AGAR</name>
<keyword evidence="3" id="KW-1185">Reference proteome</keyword>
<evidence type="ECO:0000256" key="1">
    <source>
        <dbReference type="SAM" id="Phobius"/>
    </source>
</evidence>
<reference evidence="2 3" key="1">
    <citation type="journal article" date="2015" name="Fungal Genet. Biol.">
        <title>Evolution of novel wood decay mechanisms in Agaricales revealed by the genome sequences of Fistulina hepatica and Cylindrobasidium torrendii.</title>
        <authorList>
            <person name="Floudas D."/>
            <person name="Held B.W."/>
            <person name="Riley R."/>
            <person name="Nagy L.G."/>
            <person name="Koehler G."/>
            <person name="Ransdell A.S."/>
            <person name="Younus H."/>
            <person name="Chow J."/>
            <person name="Chiniquy J."/>
            <person name="Lipzen A."/>
            <person name="Tritt A."/>
            <person name="Sun H."/>
            <person name="Haridas S."/>
            <person name="LaButti K."/>
            <person name="Ohm R.A."/>
            <person name="Kues U."/>
            <person name="Blanchette R.A."/>
            <person name="Grigoriev I.V."/>
            <person name="Minto R.E."/>
            <person name="Hibbett D.S."/>
        </authorList>
    </citation>
    <scope>NUCLEOTIDE SEQUENCE [LARGE SCALE GENOMIC DNA]</scope>
    <source>
        <strain evidence="2 3">FP15055 ss-10</strain>
    </source>
</reference>
<dbReference type="EMBL" id="KN880665">
    <property type="protein sequence ID" value="KIY63900.1"/>
    <property type="molecule type" value="Genomic_DNA"/>
</dbReference>
<proteinExistence type="predicted"/>
<feature type="transmembrane region" description="Helical" evidence="1">
    <location>
        <begin position="140"/>
        <end position="157"/>
    </location>
</feature>